<accession>A0A1N7NGY6</accession>
<dbReference type="STRING" id="453582.SAMN05421580_107254"/>
<feature type="domain" description="ABC-type transport auxiliary lipoprotein component" evidence="2">
    <location>
        <begin position="30"/>
        <end position="187"/>
    </location>
</feature>
<evidence type="ECO:0000259" key="2">
    <source>
        <dbReference type="Pfam" id="PF03886"/>
    </source>
</evidence>
<gene>
    <name evidence="3" type="ORF">SAMN05421580_107254</name>
</gene>
<dbReference type="InterPro" id="IPR005586">
    <property type="entry name" value="ABC_trans_aux"/>
</dbReference>
<feature type="chain" id="PRO_5013134297" description="ABC-type transport auxiliary lipoprotein component domain-containing protein" evidence="1">
    <location>
        <begin position="22"/>
        <end position="190"/>
    </location>
</feature>
<dbReference type="EMBL" id="FTOG01000007">
    <property type="protein sequence ID" value="SIS97521.1"/>
    <property type="molecule type" value="Genomic_DNA"/>
</dbReference>
<sequence>MTFPLGTKTLILSLLVCGTLAGCGDNSALYLVEPPLPGEELPNRLGRVELREVVLPQYATAPEVTMQEADGALRAQPYALWADAPAAAVTRVLAGQISALSGATAVPEPWPLSQGPDRELNIRVSQILAGADGLFHLSGQYFVTPVMGPGRDVARSFNISVPLEGQGPAAVAAAQARALQQLARQIAALD</sequence>
<evidence type="ECO:0000256" key="1">
    <source>
        <dbReference type="SAM" id="SignalP"/>
    </source>
</evidence>
<feature type="signal peptide" evidence="1">
    <location>
        <begin position="1"/>
        <end position="21"/>
    </location>
</feature>
<keyword evidence="1" id="KW-0732">Signal</keyword>
<dbReference type="Pfam" id="PF03886">
    <property type="entry name" value="ABC_trans_aux"/>
    <property type="match status" value="1"/>
</dbReference>
<name>A0A1N7NGY6_9RHOB</name>
<dbReference type="RefSeq" id="WP_076485279.1">
    <property type="nucleotide sequence ID" value="NZ_FTOG01000007.1"/>
</dbReference>
<protein>
    <recommendedName>
        <fullName evidence="2">ABC-type transport auxiliary lipoprotein component domain-containing protein</fullName>
    </recommendedName>
</protein>
<dbReference type="SUPFAM" id="SSF159594">
    <property type="entry name" value="XCC0632-like"/>
    <property type="match status" value="1"/>
</dbReference>
<evidence type="ECO:0000313" key="4">
    <source>
        <dbReference type="Proteomes" id="UP000186221"/>
    </source>
</evidence>
<dbReference type="Proteomes" id="UP000186221">
    <property type="component" value="Unassembled WGS sequence"/>
</dbReference>
<reference evidence="4" key="1">
    <citation type="submission" date="2017-01" db="EMBL/GenBank/DDBJ databases">
        <authorList>
            <person name="Varghese N."/>
            <person name="Submissions S."/>
        </authorList>
    </citation>
    <scope>NUCLEOTIDE SEQUENCE [LARGE SCALE GENOMIC DNA]</scope>
    <source>
        <strain evidence="4">DSM 19945</strain>
    </source>
</reference>
<dbReference type="OrthoDB" id="7858211at2"/>
<keyword evidence="4" id="KW-1185">Reference proteome</keyword>
<dbReference type="Gene3D" id="3.40.50.10610">
    <property type="entry name" value="ABC-type transport auxiliary lipoprotein component"/>
    <property type="match status" value="1"/>
</dbReference>
<proteinExistence type="predicted"/>
<dbReference type="AlphaFoldDB" id="A0A1N7NGY6"/>
<organism evidence="3 4">
    <name type="scientific">Rhodobacter aestuarii</name>
    <dbReference type="NCBI Taxonomy" id="453582"/>
    <lineage>
        <taxon>Bacteria</taxon>
        <taxon>Pseudomonadati</taxon>
        <taxon>Pseudomonadota</taxon>
        <taxon>Alphaproteobacteria</taxon>
        <taxon>Rhodobacterales</taxon>
        <taxon>Rhodobacter group</taxon>
        <taxon>Rhodobacter</taxon>
    </lineage>
</organism>
<evidence type="ECO:0000313" key="3">
    <source>
        <dbReference type="EMBL" id="SIS97521.1"/>
    </source>
</evidence>